<dbReference type="PANTHER" id="PTHR22993">
    <property type="entry name" value="FORMAMIDOPYRIMIDINE-DNA GLYCOSYLASE"/>
    <property type="match status" value="1"/>
</dbReference>
<dbReference type="InterPro" id="IPR012319">
    <property type="entry name" value="FPG_cat"/>
</dbReference>
<keyword evidence="4" id="KW-0378">Hydrolase</keyword>
<dbReference type="GO" id="GO:0008270">
    <property type="term" value="F:zinc ion binding"/>
    <property type="evidence" value="ECO:0007669"/>
    <property type="project" value="InterPro"/>
</dbReference>
<evidence type="ECO:0000313" key="12">
    <source>
        <dbReference type="EMBL" id="KAJ3057222.1"/>
    </source>
</evidence>
<dbReference type="InterPro" id="IPR015886">
    <property type="entry name" value="H2TH_FPG"/>
</dbReference>
<dbReference type="GO" id="GO:0006284">
    <property type="term" value="P:base-excision repair"/>
    <property type="evidence" value="ECO:0007669"/>
    <property type="project" value="InterPro"/>
</dbReference>
<dbReference type="GO" id="GO:0003684">
    <property type="term" value="F:damaged DNA binding"/>
    <property type="evidence" value="ECO:0007669"/>
    <property type="project" value="InterPro"/>
</dbReference>
<evidence type="ECO:0000256" key="3">
    <source>
        <dbReference type="ARBA" id="ARBA00022763"/>
    </source>
</evidence>
<evidence type="ECO:0000256" key="4">
    <source>
        <dbReference type="ARBA" id="ARBA00022801"/>
    </source>
</evidence>
<evidence type="ECO:0000256" key="8">
    <source>
        <dbReference type="ARBA" id="ARBA00023268"/>
    </source>
</evidence>
<dbReference type="PROSITE" id="PS51068">
    <property type="entry name" value="FPG_CAT"/>
    <property type="match status" value="1"/>
</dbReference>
<feature type="domain" description="Formamidopyrimidine-DNA glycosylase catalytic" evidence="11">
    <location>
        <begin position="1"/>
        <end position="94"/>
    </location>
</feature>
<feature type="compositionally biased region" description="Polar residues" evidence="10">
    <location>
        <begin position="378"/>
        <end position="389"/>
    </location>
</feature>
<protein>
    <recommendedName>
        <fullName evidence="11">Formamidopyrimidine-DNA glycosylase catalytic domain-containing protein</fullName>
    </recommendedName>
</protein>
<evidence type="ECO:0000256" key="9">
    <source>
        <dbReference type="ARBA" id="ARBA00023295"/>
    </source>
</evidence>
<proteinExistence type="inferred from homology"/>
<dbReference type="SMART" id="SM00898">
    <property type="entry name" value="Fapy_DNA_glyco"/>
    <property type="match status" value="1"/>
</dbReference>
<keyword evidence="9" id="KW-0326">Glycosidase</keyword>
<keyword evidence="13" id="KW-1185">Reference proteome</keyword>
<comment type="catalytic activity">
    <reaction evidence="1">
        <text>Hydrolysis of DNA containing ring-opened 7-methylguanine residues, releasing 2,6-diamino-4-hydroxy-5-(N-methyl)formamidopyrimidine.</text>
        <dbReference type="EC" id="3.2.2.23"/>
    </reaction>
</comment>
<dbReference type="SMART" id="SM01232">
    <property type="entry name" value="H2TH"/>
    <property type="match status" value="1"/>
</dbReference>
<dbReference type="SUPFAM" id="SSF81624">
    <property type="entry name" value="N-terminal domain of MutM-like DNA repair proteins"/>
    <property type="match status" value="1"/>
</dbReference>
<reference evidence="12" key="1">
    <citation type="submission" date="2020-05" db="EMBL/GenBank/DDBJ databases">
        <title>Phylogenomic resolution of chytrid fungi.</title>
        <authorList>
            <person name="Stajich J.E."/>
            <person name="Amses K."/>
            <person name="Simmons R."/>
            <person name="Seto K."/>
            <person name="Myers J."/>
            <person name="Bonds A."/>
            <person name="Quandt C.A."/>
            <person name="Barry K."/>
            <person name="Liu P."/>
            <person name="Grigoriev I."/>
            <person name="Longcore J.E."/>
            <person name="James T.Y."/>
        </authorList>
    </citation>
    <scope>NUCLEOTIDE SEQUENCE</scope>
    <source>
        <strain evidence="12">JEL0318</strain>
    </source>
</reference>
<dbReference type="Gene3D" id="3.20.190.10">
    <property type="entry name" value="MutM-like, N-terminal"/>
    <property type="match status" value="1"/>
</dbReference>
<keyword evidence="3" id="KW-0227">DNA damage</keyword>
<sequence length="403" mass="44492">MNCSNTEFAETIKGAKVCGTGRWGKVFWISLEDRDVHPVLHLGMTGSVQIKGQAPLVYRDFKTASDIWPPKYTKFVLKFKSGTELAFTDPRRLSRIRLVKGDVREQPPVSELGFDPSRNLPELDKFTELIQKRNMPIKALLLDQSFSAGVGNWVADEVLYQANVHPAQNTQTLTSEELSNLHDKLYSVVQKAVEVNADSSQFPEDWLFHYRWSKGKKSDGKPKLPSGDSITFETVGGRTTAIVAAVQKLRKSAVTKKKTVKVFSRKSKKGKVSEEEITVETEESETVVVAINNEDLPPAKRTGGTKRKKAIMSDDTELVAGNMVQPVVNYVDFAEEGRITRSKRRRLVTEAAVEKGTKSTKSLGGGNVDKGAAKGNASPITSPHFSSVAGQGKLRKKRKTANS</sequence>
<evidence type="ECO:0000256" key="7">
    <source>
        <dbReference type="ARBA" id="ARBA00023239"/>
    </source>
</evidence>
<keyword evidence="7" id="KW-0456">Lyase</keyword>
<keyword evidence="8" id="KW-0511">Multifunctional enzyme</keyword>
<evidence type="ECO:0000256" key="2">
    <source>
        <dbReference type="ARBA" id="ARBA00009409"/>
    </source>
</evidence>
<accession>A0AAD5SLK7</accession>
<dbReference type="Pfam" id="PF06831">
    <property type="entry name" value="H2TH"/>
    <property type="match status" value="1"/>
</dbReference>
<keyword evidence="6" id="KW-0234">DNA repair</keyword>
<dbReference type="Pfam" id="PF01149">
    <property type="entry name" value="Fapy_DNA_glyco"/>
    <property type="match status" value="1"/>
</dbReference>
<dbReference type="InterPro" id="IPR035937">
    <property type="entry name" value="FPG_N"/>
</dbReference>
<dbReference type="EMBL" id="JADGJD010000008">
    <property type="protein sequence ID" value="KAJ3057222.1"/>
    <property type="molecule type" value="Genomic_DNA"/>
</dbReference>
<name>A0AAD5SLK7_9FUNG</name>
<feature type="compositionally biased region" description="Basic residues" evidence="10">
    <location>
        <begin position="393"/>
        <end position="403"/>
    </location>
</feature>
<dbReference type="AlphaFoldDB" id="A0AAD5SLK7"/>
<evidence type="ECO:0000256" key="6">
    <source>
        <dbReference type="ARBA" id="ARBA00023204"/>
    </source>
</evidence>
<dbReference type="GO" id="GO:0005634">
    <property type="term" value="C:nucleus"/>
    <property type="evidence" value="ECO:0007669"/>
    <property type="project" value="TreeGrafter"/>
</dbReference>
<evidence type="ECO:0000313" key="13">
    <source>
        <dbReference type="Proteomes" id="UP001212841"/>
    </source>
</evidence>
<feature type="region of interest" description="Disordered" evidence="10">
    <location>
        <begin position="348"/>
        <end position="403"/>
    </location>
</feature>
<comment type="similarity">
    <text evidence="2">Belongs to the FPG family.</text>
</comment>
<dbReference type="SUPFAM" id="SSF46946">
    <property type="entry name" value="S13-like H2TH domain"/>
    <property type="match status" value="1"/>
</dbReference>
<dbReference type="InterPro" id="IPR010979">
    <property type="entry name" value="Ribosomal_uS13-like_H2TH"/>
</dbReference>
<dbReference type="Gene3D" id="1.10.8.50">
    <property type="match status" value="1"/>
</dbReference>
<evidence type="ECO:0000256" key="10">
    <source>
        <dbReference type="SAM" id="MobiDB-lite"/>
    </source>
</evidence>
<gene>
    <name evidence="12" type="ORF">HK097_010582</name>
</gene>
<dbReference type="PANTHER" id="PTHR22993:SF9">
    <property type="entry name" value="FORMAMIDOPYRIMIDINE-DNA GLYCOSYLASE"/>
    <property type="match status" value="1"/>
</dbReference>
<keyword evidence="5" id="KW-0238">DNA-binding</keyword>
<dbReference type="GO" id="GO:0016829">
    <property type="term" value="F:lyase activity"/>
    <property type="evidence" value="ECO:0007669"/>
    <property type="project" value="UniProtKB-KW"/>
</dbReference>
<dbReference type="Proteomes" id="UP001212841">
    <property type="component" value="Unassembled WGS sequence"/>
</dbReference>
<evidence type="ECO:0000256" key="1">
    <source>
        <dbReference type="ARBA" id="ARBA00001668"/>
    </source>
</evidence>
<evidence type="ECO:0000256" key="5">
    <source>
        <dbReference type="ARBA" id="ARBA00023125"/>
    </source>
</evidence>
<organism evidence="12 13">
    <name type="scientific">Rhizophlyctis rosea</name>
    <dbReference type="NCBI Taxonomy" id="64517"/>
    <lineage>
        <taxon>Eukaryota</taxon>
        <taxon>Fungi</taxon>
        <taxon>Fungi incertae sedis</taxon>
        <taxon>Chytridiomycota</taxon>
        <taxon>Chytridiomycota incertae sedis</taxon>
        <taxon>Chytridiomycetes</taxon>
        <taxon>Rhizophlyctidales</taxon>
        <taxon>Rhizophlyctidaceae</taxon>
        <taxon>Rhizophlyctis</taxon>
    </lineage>
</organism>
<evidence type="ECO:0000259" key="11">
    <source>
        <dbReference type="PROSITE" id="PS51068"/>
    </source>
</evidence>
<comment type="caution">
    <text evidence="12">The sequence shown here is derived from an EMBL/GenBank/DDBJ whole genome shotgun (WGS) entry which is preliminary data.</text>
</comment>
<dbReference type="FunFam" id="1.10.8.50:FF:000009">
    <property type="entry name" value="Formamidopyrimidine-DNA glycosylase"/>
    <property type="match status" value="1"/>
</dbReference>
<dbReference type="GO" id="GO:0008534">
    <property type="term" value="F:oxidized purine nucleobase lesion DNA N-glycosylase activity"/>
    <property type="evidence" value="ECO:0007669"/>
    <property type="project" value="UniProtKB-EC"/>
</dbReference>
<dbReference type="GO" id="GO:0003906">
    <property type="term" value="F:DNA-(apurinic or apyrimidinic site) endonuclease activity"/>
    <property type="evidence" value="ECO:0007669"/>
    <property type="project" value="InterPro"/>
</dbReference>